<dbReference type="EMBL" id="NEVH01013955">
    <property type="protein sequence ID" value="PNF28321.1"/>
    <property type="molecule type" value="Genomic_DNA"/>
</dbReference>
<dbReference type="GO" id="GO:0006607">
    <property type="term" value="P:NLS-bearing protein import into nucleus"/>
    <property type="evidence" value="ECO:0007669"/>
    <property type="project" value="TreeGrafter"/>
</dbReference>
<sequence length="312" mass="34995">MIRSFGAFGTGTGGSAFGQYLTQPQQQVPPSPLEALHNAALNCSVYEDERDTTLARWNLLQALWATGKAYYSQMALPVQLTQQNPLCRFKAIGYSCMPSSDNAQGLVAITFYRKEIEIRSQQAQLISGSMRRILATDLSACLLMQKHQLLSLGADSVFAQVAPDKDQIKEYLENPPAGIDPRLWKQAQLDNPNPEKYNSVPVTAFGEVKAGLPLQPEEEALRSQFDALQNQLHAPLFKGQVSELLSQMRMQRQEAAHGEFERYSMDPSVQEYIKQFLVMKQKGMVRLTDTIQTDLATLKIIKEGITRLLQER</sequence>
<evidence type="ECO:0000259" key="1">
    <source>
        <dbReference type="Pfam" id="PF18437"/>
    </source>
</evidence>
<dbReference type="PANTHER" id="PTHR13000:SF0">
    <property type="entry name" value="NUCLEOPORIN P54"/>
    <property type="match status" value="1"/>
</dbReference>
<dbReference type="Pfam" id="PF18437">
    <property type="entry name" value="Nup54_C"/>
    <property type="match status" value="1"/>
</dbReference>
<dbReference type="STRING" id="105785.A0A2J7QIB3"/>
<dbReference type="Gene3D" id="1.20.5.170">
    <property type="match status" value="1"/>
</dbReference>
<proteinExistence type="predicted"/>
<protein>
    <recommendedName>
        <fullName evidence="1">Nup54 C-terminal interacting domain-containing protein</fullName>
    </recommendedName>
</protein>
<dbReference type="InterPro" id="IPR024864">
    <property type="entry name" value="Nup54/Nup57/Nup44"/>
</dbReference>
<dbReference type="GO" id="GO:0044613">
    <property type="term" value="C:nuclear pore central transport channel"/>
    <property type="evidence" value="ECO:0007669"/>
    <property type="project" value="TreeGrafter"/>
</dbReference>
<dbReference type="InParanoid" id="A0A2J7QIB3"/>
<dbReference type="GO" id="GO:0036228">
    <property type="term" value="P:protein localization to nuclear inner membrane"/>
    <property type="evidence" value="ECO:0007669"/>
    <property type="project" value="TreeGrafter"/>
</dbReference>
<dbReference type="OrthoDB" id="6162375at2759"/>
<dbReference type="Proteomes" id="UP000235965">
    <property type="component" value="Unassembled WGS sequence"/>
</dbReference>
<gene>
    <name evidence="2" type="ORF">B7P43_G03474</name>
</gene>
<reference evidence="2 3" key="1">
    <citation type="submission" date="2017-12" db="EMBL/GenBank/DDBJ databases">
        <title>Hemimetabolous genomes reveal molecular basis of termite eusociality.</title>
        <authorList>
            <person name="Harrison M.C."/>
            <person name="Jongepier E."/>
            <person name="Robertson H.M."/>
            <person name="Arning N."/>
            <person name="Bitard-Feildel T."/>
            <person name="Chao H."/>
            <person name="Childers C.P."/>
            <person name="Dinh H."/>
            <person name="Doddapaneni H."/>
            <person name="Dugan S."/>
            <person name="Gowin J."/>
            <person name="Greiner C."/>
            <person name="Han Y."/>
            <person name="Hu H."/>
            <person name="Hughes D.S.T."/>
            <person name="Huylmans A.-K."/>
            <person name="Kemena C."/>
            <person name="Kremer L.P.M."/>
            <person name="Lee S.L."/>
            <person name="Lopez-Ezquerra A."/>
            <person name="Mallet L."/>
            <person name="Monroy-Kuhn J.M."/>
            <person name="Moser A."/>
            <person name="Murali S.C."/>
            <person name="Muzny D.M."/>
            <person name="Otani S."/>
            <person name="Piulachs M.-D."/>
            <person name="Poelchau M."/>
            <person name="Qu J."/>
            <person name="Schaub F."/>
            <person name="Wada-Katsumata A."/>
            <person name="Worley K.C."/>
            <person name="Xie Q."/>
            <person name="Ylla G."/>
            <person name="Poulsen M."/>
            <person name="Gibbs R.A."/>
            <person name="Schal C."/>
            <person name="Richards S."/>
            <person name="Belles X."/>
            <person name="Korb J."/>
            <person name="Bornberg-Bauer E."/>
        </authorList>
    </citation>
    <scope>NUCLEOTIDE SEQUENCE [LARGE SCALE GENOMIC DNA]</scope>
    <source>
        <tissue evidence="2">Whole body</tissue>
    </source>
</reference>
<keyword evidence="3" id="KW-1185">Reference proteome</keyword>
<dbReference type="AlphaFoldDB" id="A0A2J7QIB3"/>
<dbReference type="PANTHER" id="PTHR13000">
    <property type="entry name" value="NUCLEOPORIN P54"/>
    <property type="match status" value="1"/>
</dbReference>
<dbReference type="GO" id="GO:0017056">
    <property type="term" value="F:structural constituent of nuclear pore"/>
    <property type="evidence" value="ECO:0007669"/>
    <property type="project" value="TreeGrafter"/>
</dbReference>
<feature type="domain" description="Nup54 C-terminal interacting" evidence="1">
    <location>
        <begin position="263"/>
        <end position="301"/>
    </location>
</feature>
<dbReference type="InterPro" id="IPR040985">
    <property type="entry name" value="Nup54_C"/>
</dbReference>
<name>A0A2J7QIB3_9NEOP</name>
<accession>A0A2J7QIB3</accession>
<dbReference type="FunCoup" id="A0A2J7QIB3">
    <property type="interactions" value="2534"/>
</dbReference>
<evidence type="ECO:0000313" key="3">
    <source>
        <dbReference type="Proteomes" id="UP000235965"/>
    </source>
</evidence>
<comment type="caution">
    <text evidence="2">The sequence shown here is derived from an EMBL/GenBank/DDBJ whole genome shotgun (WGS) entry which is preliminary data.</text>
</comment>
<dbReference type="GO" id="GO:0006999">
    <property type="term" value="P:nuclear pore organization"/>
    <property type="evidence" value="ECO:0007669"/>
    <property type="project" value="TreeGrafter"/>
</dbReference>
<evidence type="ECO:0000313" key="2">
    <source>
        <dbReference type="EMBL" id="PNF28321.1"/>
    </source>
</evidence>
<organism evidence="2 3">
    <name type="scientific">Cryptotermes secundus</name>
    <dbReference type="NCBI Taxonomy" id="105785"/>
    <lineage>
        <taxon>Eukaryota</taxon>
        <taxon>Metazoa</taxon>
        <taxon>Ecdysozoa</taxon>
        <taxon>Arthropoda</taxon>
        <taxon>Hexapoda</taxon>
        <taxon>Insecta</taxon>
        <taxon>Pterygota</taxon>
        <taxon>Neoptera</taxon>
        <taxon>Polyneoptera</taxon>
        <taxon>Dictyoptera</taxon>
        <taxon>Blattodea</taxon>
        <taxon>Blattoidea</taxon>
        <taxon>Termitoidae</taxon>
        <taxon>Kalotermitidae</taxon>
        <taxon>Cryptotermitinae</taxon>
        <taxon>Cryptotermes</taxon>
    </lineage>
</organism>